<dbReference type="AlphaFoldDB" id="A0AAN6TWY5"/>
<gene>
    <name evidence="1" type="ORF">N657DRAFT_646854</name>
</gene>
<dbReference type="RefSeq" id="XP_062645950.1">
    <property type="nucleotide sequence ID" value="XM_062793195.1"/>
</dbReference>
<dbReference type="EMBL" id="MU853231">
    <property type="protein sequence ID" value="KAK4122179.1"/>
    <property type="molecule type" value="Genomic_DNA"/>
</dbReference>
<evidence type="ECO:0000313" key="2">
    <source>
        <dbReference type="Proteomes" id="UP001302602"/>
    </source>
</evidence>
<sequence>MKIIDDFLLTRFKRVTGHKLHQIACFARAEYFYRGLELILMTGMRSMDPSAHRARP</sequence>
<evidence type="ECO:0000313" key="1">
    <source>
        <dbReference type="EMBL" id="KAK4122179.1"/>
    </source>
</evidence>
<proteinExistence type="predicted"/>
<reference evidence="1" key="2">
    <citation type="submission" date="2023-05" db="EMBL/GenBank/DDBJ databases">
        <authorList>
            <consortium name="Lawrence Berkeley National Laboratory"/>
            <person name="Steindorff A."/>
            <person name="Hensen N."/>
            <person name="Bonometti L."/>
            <person name="Westerberg I."/>
            <person name="Brannstrom I.O."/>
            <person name="Guillou S."/>
            <person name="Cros-Aarteil S."/>
            <person name="Calhoun S."/>
            <person name="Haridas S."/>
            <person name="Kuo A."/>
            <person name="Mondo S."/>
            <person name="Pangilinan J."/>
            <person name="Riley R."/>
            <person name="Labutti K."/>
            <person name="Andreopoulos B."/>
            <person name="Lipzen A."/>
            <person name="Chen C."/>
            <person name="Yanf M."/>
            <person name="Daum C."/>
            <person name="Ng V."/>
            <person name="Clum A."/>
            <person name="Ohm R."/>
            <person name="Martin F."/>
            <person name="Silar P."/>
            <person name="Natvig D."/>
            <person name="Lalanne C."/>
            <person name="Gautier V."/>
            <person name="Ament-Velasquez S.L."/>
            <person name="Kruys A."/>
            <person name="Hutchinson M.I."/>
            <person name="Powell A.J."/>
            <person name="Barry K."/>
            <person name="Miller A.N."/>
            <person name="Grigoriev I.V."/>
            <person name="Debuchy R."/>
            <person name="Gladieux P."/>
            <person name="Thoren M.H."/>
            <person name="Johannesson H."/>
        </authorList>
    </citation>
    <scope>NUCLEOTIDE SEQUENCE</scope>
    <source>
        <strain evidence="1">CBS 731.68</strain>
    </source>
</reference>
<protein>
    <submittedName>
        <fullName evidence="1">Uncharacterized protein</fullName>
    </submittedName>
</protein>
<dbReference type="GeneID" id="87829964"/>
<name>A0AAN6TWY5_9PEZI</name>
<comment type="caution">
    <text evidence="1">The sequence shown here is derived from an EMBL/GenBank/DDBJ whole genome shotgun (WGS) entry which is preliminary data.</text>
</comment>
<keyword evidence="2" id="KW-1185">Reference proteome</keyword>
<organism evidence="1 2">
    <name type="scientific">Parathielavia appendiculata</name>
    <dbReference type="NCBI Taxonomy" id="2587402"/>
    <lineage>
        <taxon>Eukaryota</taxon>
        <taxon>Fungi</taxon>
        <taxon>Dikarya</taxon>
        <taxon>Ascomycota</taxon>
        <taxon>Pezizomycotina</taxon>
        <taxon>Sordariomycetes</taxon>
        <taxon>Sordariomycetidae</taxon>
        <taxon>Sordariales</taxon>
        <taxon>Chaetomiaceae</taxon>
        <taxon>Parathielavia</taxon>
    </lineage>
</organism>
<accession>A0AAN6TWY5</accession>
<dbReference type="Proteomes" id="UP001302602">
    <property type="component" value="Unassembled WGS sequence"/>
</dbReference>
<reference evidence="1" key="1">
    <citation type="journal article" date="2023" name="Mol. Phylogenet. Evol.">
        <title>Genome-scale phylogeny and comparative genomics of the fungal order Sordariales.</title>
        <authorList>
            <person name="Hensen N."/>
            <person name="Bonometti L."/>
            <person name="Westerberg I."/>
            <person name="Brannstrom I.O."/>
            <person name="Guillou S."/>
            <person name="Cros-Aarteil S."/>
            <person name="Calhoun S."/>
            <person name="Haridas S."/>
            <person name="Kuo A."/>
            <person name="Mondo S."/>
            <person name="Pangilinan J."/>
            <person name="Riley R."/>
            <person name="LaButti K."/>
            <person name="Andreopoulos B."/>
            <person name="Lipzen A."/>
            <person name="Chen C."/>
            <person name="Yan M."/>
            <person name="Daum C."/>
            <person name="Ng V."/>
            <person name="Clum A."/>
            <person name="Steindorff A."/>
            <person name="Ohm R.A."/>
            <person name="Martin F."/>
            <person name="Silar P."/>
            <person name="Natvig D.O."/>
            <person name="Lalanne C."/>
            <person name="Gautier V."/>
            <person name="Ament-Velasquez S.L."/>
            <person name="Kruys A."/>
            <person name="Hutchinson M.I."/>
            <person name="Powell A.J."/>
            <person name="Barry K."/>
            <person name="Miller A.N."/>
            <person name="Grigoriev I.V."/>
            <person name="Debuchy R."/>
            <person name="Gladieux P."/>
            <person name="Hiltunen Thoren M."/>
            <person name="Johannesson H."/>
        </authorList>
    </citation>
    <scope>NUCLEOTIDE SEQUENCE</scope>
    <source>
        <strain evidence="1">CBS 731.68</strain>
    </source>
</reference>